<evidence type="ECO:0000313" key="2">
    <source>
        <dbReference type="Proteomes" id="UP000822688"/>
    </source>
</evidence>
<protein>
    <submittedName>
        <fullName evidence="1">Uncharacterized protein</fullName>
    </submittedName>
</protein>
<name>A0A8T0IGA7_CERPU</name>
<accession>A0A8T0IGA7</accession>
<organism evidence="1 2">
    <name type="scientific">Ceratodon purpureus</name>
    <name type="common">Fire moss</name>
    <name type="synonym">Dicranum purpureum</name>
    <dbReference type="NCBI Taxonomy" id="3225"/>
    <lineage>
        <taxon>Eukaryota</taxon>
        <taxon>Viridiplantae</taxon>
        <taxon>Streptophyta</taxon>
        <taxon>Embryophyta</taxon>
        <taxon>Bryophyta</taxon>
        <taxon>Bryophytina</taxon>
        <taxon>Bryopsida</taxon>
        <taxon>Dicranidae</taxon>
        <taxon>Pseudoditrichales</taxon>
        <taxon>Ditrichaceae</taxon>
        <taxon>Ceratodon</taxon>
    </lineage>
</organism>
<gene>
    <name evidence="1" type="ORF">KC19_3G021600</name>
</gene>
<dbReference type="AlphaFoldDB" id="A0A8T0IGA7"/>
<dbReference type="Proteomes" id="UP000822688">
    <property type="component" value="Chromosome 3"/>
</dbReference>
<keyword evidence="2" id="KW-1185">Reference proteome</keyword>
<comment type="caution">
    <text evidence="1">The sequence shown here is derived from an EMBL/GenBank/DDBJ whole genome shotgun (WGS) entry which is preliminary data.</text>
</comment>
<proteinExistence type="predicted"/>
<sequence length="73" mass="8508">MSVLDFYPTVPVPIPIRIQIRVRMQWGSFRRIWRAREMGSVTATLYRSGSLPRHRWSRSSRVAPRVSVVIKVG</sequence>
<evidence type="ECO:0000313" key="1">
    <source>
        <dbReference type="EMBL" id="KAG0581939.1"/>
    </source>
</evidence>
<reference evidence="1" key="1">
    <citation type="submission" date="2020-06" db="EMBL/GenBank/DDBJ databases">
        <title>WGS assembly of Ceratodon purpureus strain R40.</title>
        <authorList>
            <person name="Carey S.B."/>
            <person name="Jenkins J."/>
            <person name="Shu S."/>
            <person name="Lovell J.T."/>
            <person name="Sreedasyam A."/>
            <person name="Maumus F."/>
            <person name="Tiley G.P."/>
            <person name="Fernandez-Pozo N."/>
            <person name="Barry K."/>
            <person name="Chen C."/>
            <person name="Wang M."/>
            <person name="Lipzen A."/>
            <person name="Daum C."/>
            <person name="Saski C.A."/>
            <person name="Payton A.C."/>
            <person name="Mcbreen J.C."/>
            <person name="Conrad R.E."/>
            <person name="Kollar L.M."/>
            <person name="Olsson S."/>
            <person name="Huttunen S."/>
            <person name="Landis J.B."/>
            <person name="Wickett N.J."/>
            <person name="Johnson M.G."/>
            <person name="Rensing S.A."/>
            <person name="Grimwood J."/>
            <person name="Schmutz J."/>
            <person name="Mcdaniel S.F."/>
        </authorList>
    </citation>
    <scope>NUCLEOTIDE SEQUENCE</scope>
    <source>
        <strain evidence="1">R40</strain>
    </source>
</reference>
<dbReference type="EMBL" id="CM026423">
    <property type="protein sequence ID" value="KAG0581939.1"/>
    <property type="molecule type" value="Genomic_DNA"/>
</dbReference>